<comment type="caution">
    <text evidence="2">The sequence shown here is derived from an EMBL/GenBank/DDBJ whole genome shotgun (WGS) entry which is preliminary data.</text>
</comment>
<dbReference type="EMBL" id="DWXO01000069">
    <property type="protein sequence ID" value="HJB80710.1"/>
    <property type="molecule type" value="Genomic_DNA"/>
</dbReference>
<evidence type="ECO:0000313" key="3">
    <source>
        <dbReference type="Proteomes" id="UP000823921"/>
    </source>
</evidence>
<dbReference type="Proteomes" id="UP000823921">
    <property type="component" value="Unassembled WGS sequence"/>
</dbReference>
<organism evidence="2 3">
    <name type="scientific">Candidatus Flavonifractor intestinigallinarum</name>
    <dbReference type="NCBI Taxonomy" id="2838586"/>
    <lineage>
        <taxon>Bacteria</taxon>
        <taxon>Bacillati</taxon>
        <taxon>Bacillota</taxon>
        <taxon>Clostridia</taxon>
        <taxon>Eubacteriales</taxon>
        <taxon>Oscillospiraceae</taxon>
        <taxon>Flavonifractor</taxon>
    </lineage>
</organism>
<sequence>MLDTLFRGLFDTTLTVTIAPGAFLLCVGVSLLLGLLLCGMTMWHSRFSRSLMVTLAILPAVVCVVIMMVNGNVGTGVAVAGAFNLVRFRSAPGSAREIAALFVAMGTGLITGMGYLGYGVLFTLILGAAMMLYNAVSLRSRAVSATERTLHITIPEDLDYTGVFEPVLSKYTRQYSLTQVKTTNMGSLFKLTYDLTLKNPDQEKNLIDQLRLRNGNLEISLGHQDNAVATL</sequence>
<protein>
    <submittedName>
        <fullName evidence="2">DUF4956 domain-containing protein</fullName>
    </submittedName>
</protein>
<feature type="transmembrane region" description="Helical" evidence="1">
    <location>
        <begin position="50"/>
        <end position="69"/>
    </location>
</feature>
<feature type="transmembrane region" description="Helical" evidence="1">
    <location>
        <begin position="115"/>
        <end position="136"/>
    </location>
</feature>
<keyword evidence="1" id="KW-1133">Transmembrane helix</keyword>
<feature type="transmembrane region" description="Helical" evidence="1">
    <location>
        <begin position="12"/>
        <end position="38"/>
    </location>
</feature>
<evidence type="ECO:0000313" key="2">
    <source>
        <dbReference type="EMBL" id="HJB80710.1"/>
    </source>
</evidence>
<gene>
    <name evidence="2" type="ORF">H9712_06975</name>
</gene>
<proteinExistence type="predicted"/>
<evidence type="ECO:0000256" key="1">
    <source>
        <dbReference type="SAM" id="Phobius"/>
    </source>
</evidence>
<accession>A0A9D2MMY5</accession>
<name>A0A9D2MMY5_9FIRM</name>
<dbReference type="InterPro" id="IPR032531">
    <property type="entry name" value="DUF4956"/>
</dbReference>
<reference evidence="2" key="2">
    <citation type="submission" date="2021-04" db="EMBL/GenBank/DDBJ databases">
        <authorList>
            <person name="Gilroy R."/>
        </authorList>
    </citation>
    <scope>NUCLEOTIDE SEQUENCE</scope>
    <source>
        <strain evidence="2">CHK192-8294</strain>
    </source>
</reference>
<reference evidence="2" key="1">
    <citation type="journal article" date="2021" name="PeerJ">
        <title>Extensive microbial diversity within the chicken gut microbiome revealed by metagenomics and culture.</title>
        <authorList>
            <person name="Gilroy R."/>
            <person name="Ravi A."/>
            <person name="Getino M."/>
            <person name="Pursley I."/>
            <person name="Horton D.L."/>
            <person name="Alikhan N.F."/>
            <person name="Baker D."/>
            <person name="Gharbi K."/>
            <person name="Hall N."/>
            <person name="Watson M."/>
            <person name="Adriaenssens E.M."/>
            <person name="Foster-Nyarko E."/>
            <person name="Jarju S."/>
            <person name="Secka A."/>
            <person name="Antonio M."/>
            <person name="Oren A."/>
            <person name="Chaudhuri R.R."/>
            <person name="La Ragione R."/>
            <person name="Hildebrand F."/>
            <person name="Pallen M.J."/>
        </authorList>
    </citation>
    <scope>NUCLEOTIDE SEQUENCE</scope>
    <source>
        <strain evidence="2">CHK192-8294</strain>
    </source>
</reference>
<keyword evidence="1" id="KW-0472">Membrane</keyword>
<dbReference type="Pfam" id="PF16316">
    <property type="entry name" value="DUF4956"/>
    <property type="match status" value="1"/>
</dbReference>
<keyword evidence="1" id="KW-0812">Transmembrane</keyword>
<dbReference type="AlphaFoldDB" id="A0A9D2MMY5"/>